<gene>
    <name evidence="3" type="ORF">HQ497_03495</name>
</gene>
<proteinExistence type="predicted"/>
<feature type="domain" description="Metallo-beta-lactamase" evidence="1">
    <location>
        <begin position="2"/>
        <end position="70"/>
    </location>
</feature>
<dbReference type="InterPro" id="IPR050662">
    <property type="entry name" value="Sec-metab_biosynth-thioest"/>
</dbReference>
<dbReference type="Gene3D" id="1.10.10.10">
    <property type="entry name" value="Winged helix-like DNA-binding domain superfamily/Winged helix DNA-binding domain"/>
    <property type="match status" value="1"/>
</dbReference>
<dbReference type="PANTHER" id="PTHR23131:SF4">
    <property type="entry name" value="METALLO-BETA-LACTAMASE SUPERFAMILY POTEIN"/>
    <property type="match status" value="1"/>
</dbReference>
<feature type="domain" description="Metallo-beta-lactamase-like C-terminal" evidence="2">
    <location>
        <begin position="99"/>
        <end position="142"/>
    </location>
</feature>
<accession>A0A973A773</accession>
<dbReference type="InterPro" id="IPR036866">
    <property type="entry name" value="RibonucZ/Hydroxyglut_hydro"/>
</dbReference>
<dbReference type="EMBL" id="JABMOJ010000124">
    <property type="protein sequence ID" value="NQV64409.1"/>
    <property type="molecule type" value="Genomic_DNA"/>
</dbReference>
<organism evidence="3 4">
    <name type="scientific">SAR86 cluster bacterium</name>
    <dbReference type="NCBI Taxonomy" id="2030880"/>
    <lineage>
        <taxon>Bacteria</taxon>
        <taxon>Pseudomonadati</taxon>
        <taxon>Pseudomonadota</taxon>
        <taxon>Gammaproteobacteria</taxon>
        <taxon>SAR86 cluster</taxon>
    </lineage>
</organism>
<dbReference type="Pfam" id="PF21221">
    <property type="entry name" value="B_lactamase-like_C"/>
    <property type="match status" value="1"/>
</dbReference>
<dbReference type="InterPro" id="IPR036388">
    <property type="entry name" value="WH-like_DNA-bd_sf"/>
</dbReference>
<dbReference type="Gene3D" id="3.60.15.10">
    <property type="entry name" value="Ribonuclease Z/Hydroxyacylglutathione hydrolase-like"/>
    <property type="match status" value="1"/>
</dbReference>
<evidence type="ECO:0000259" key="1">
    <source>
        <dbReference type="Pfam" id="PF00753"/>
    </source>
</evidence>
<evidence type="ECO:0000259" key="2">
    <source>
        <dbReference type="Pfam" id="PF21221"/>
    </source>
</evidence>
<dbReference type="AlphaFoldDB" id="A0A973A773"/>
<comment type="caution">
    <text evidence="3">The sequence shown here is derived from an EMBL/GenBank/DDBJ whole genome shotgun (WGS) entry which is preliminary data.</text>
</comment>
<evidence type="ECO:0000313" key="4">
    <source>
        <dbReference type="Proteomes" id="UP000754644"/>
    </source>
</evidence>
<dbReference type="SUPFAM" id="SSF56281">
    <property type="entry name" value="Metallo-hydrolase/oxidoreductase"/>
    <property type="match status" value="1"/>
</dbReference>
<dbReference type="Pfam" id="PF00753">
    <property type="entry name" value="Lactamase_B"/>
    <property type="match status" value="1"/>
</dbReference>
<reference evidence="3" key="1">
    <citation type="submission" date="2020-05" db="EMBL/GenBank/DDBJ databases">
        <title>Sulfur intermediates as new biogeochemical hubs in an aquatic model microbial ecosystem.</title>
        <authorList>
            <person name="Vigneron A."/>
        </authorList>
    </citation>
    <scope>NUCLEOTIDE SEQUENCE</scope>
    <source>
        <strain evidence="3">Bin.250</strain>
    </source>
</reference>
<dbReference type="InterPro" id="IPR048933">
    <property type="entry name" value="B_lactamase-like_C"/>
</dbReference>
<sequence>IVGTGHSPEHACLYSSDLDVLISGDQVLPKISPNVSVWPQEPEANPLSLFLSSLDKLRSLGPDTLVLPSHNRPFRGLDARIGDLQQHHHERLEETLGYCSDPVNGVHVQRQLFKRELDTHQLFFAIGETLAHLHYLMGQGKVGRHQGGDGVHLFHRH</sequence>
<dbReference type="InterPro" id="IPR001279">
    <property type="entry name" value="Metallo-B-lactamas"/>
</dbReference>
<feature type="non-terminal residue" evidence="3">
    <location>
        <position position="1"/>
    </location>
</feature>
<evidence type="ECO:0000313" key="3">
    <source>
        <dbReference type="EMBL" id="NQV64409.1"/>
    </source>
</evidence>
<protein>
    <submittedName>
        <fullName evidence="3">MBL fold metallo-hydrolase</fullName>
    </submittedName>
</protein>
<dbReference type="PANTHER" id="PTHR23131">
    <property type="entry name" value="ENDORIBONUCLEASE LACTB2"/>
    <property type="match status" value="1"/>
</dbReference>
<dbReference type="Proteomes" id="UP000754644">
    <property type="component" value="Unassembled WGS sequence"/>
</dbReference>
<name>A0A973A773_9GAMM</name>